<keyword evidence="1" id="KW-0812">Transmembrane</keyword>
<gene>
    <name evidence="3" type="ORF">GK108_14190</name>
</gene>
<dbReference type="InterPro" id="IPR046947">
    <property type="entry name" value="LytR-like"/>
</dbReference>
<keyword evidence="4" id="KW-1185">Reference proteome</keyword>
<evidence type="ECO:0000256" key="1">
    <source>
        <dbReference type="SAM" id="Phobius"/>
    </source>
</evidence>
<accession>A0A6L9LHC5</accession>
<keyword evidence="1" id="KW-0472">Membrane</keyword>
<keyword evidence="1" id="KW-1133">Transmembrane helix</keyword>
<comment type="caution">
    <text evidence="3">The sequence shown here is derived from an EMBL/GenBank/DDBJ whole genome shotgun (WGS) entry which is preliminary data.</text>
</comment>
<feature type="transmembrane region" description="Helical" evidence="1">
    <location>
        <begin position="90"/>
        <end position="109"/>
    </location>
</feature>
<dbReference type="Gene3D" id="2.40.50.1020">
    <property type="entry name" value="LytTr DNA-binding domain"/>
    <property type="match status" value="1"/>
</dbReference>
<evidence type="ECO:0000313" key="4">
    <source>
        <dbReference type="Proteomes" id="UP000474175"/>
    </source>
</evidence>
<proteinExistence type="predicted"/>
<dbReference type="PANTHER" id="PTHR37299">
    <property type="entry name" value="TRANSCRIPTIONAL REGULATOR-RELATED"/>
    <property type="match status" value="1"/>
</dbReference>
<dbReference type="PROSITE" id="PS50930">
    <property type="entry name" value="HTH_LYTTR"/>
    <property type="match status" value="1"/>
</dbReference>
<feature type="transmembrane region" description="Helical" evidence="1">
    <location>
        <begin position="121"/>
        <end position="139"/>
    </location>
</feature>
<feature type="domain" description="HTH LytTR-type" evidence="2">
    <location>
        <begin position="189"/>
        <end position="298"/>
    </location>
</feature>
<name>A0A6L9LHC5_9BACT</name>
<dbReference type="AlphaFoldDB" id="A0A6L9LHC5"/>
<dbReference type="EMBL" id="JAAFZH010000005">
    <property type="protein sequence ID" value="NDU96029.1"/>
    <property type="molecule type" value="Genomic_DNA"/>
</dbReference>
<sequence>MLQPLRSFLNRPIAEEFSFSNHFRQSLQAGLYVFVFVTLLNGGFGQLPMVGAMTFLSMGVVVTVLIANVFIPRLLPSIYDEDRWTVGRHILHVLWVLFLISCSNELILKLLNLKGPTFGDMYLYVTLIGFFPIMLGVFLTEQRRLKRNLAHAQALNTIVSHRSEPSTKTLYQSVDPTPERLTQPSPILFIAENGKDRLSLQPDQLIYVESVGNYVDIHWRNADQLQKTVLRSTLKEIADSLSHHPQFFRCHRAFLVNLQAISQTEGNARGYQLTLTGVTSKIPVSRSYLETFDERLEKVAQPV</sequence>
<protein>
    <submittedName>
        <fullName evidence="3">LytTR family transcriptional regulator</fullName>
    </submittedName>
</protein>
<feature type="transmembrane region" description="Helical" evidence="1">
    <location>
        <begin position="50"/>
        <end position="70"/>
    </location>
</feature>
<dbReference type="InterPro" id="IPR007492">
    <property type="entry name" value="LytTR_DNA-bd_dom"/>
</dbReference>
<evidence type="ECO:0000259" key="2">
    <source>
        <dbReference type="PROSITE" id="PS50930"/>
    </source>
</evidence>
<dbReference type="Pfam" id="PF04397">
    <property type="entry name" value="LytTR"/>
    <property type="match status" value="1"/>
</dbReference>
<organism evidence="3 4">
    <name type="scientific">Spirosoma terrae</name>
    <dbReference type="NCBI Taxonomy" id="1968276"/>
    <lineage>
        <taxon>Bacteria</taxon>
        <taxon>Pseudomonadati</taxon>
        <taxon>Bacteroidota</taxon>
        <taxon>Cytophagia</taxon>
        <taxon>Cytophagales</taxon>
        <taxon>Cytophagaceae</taxon>
        <taxon>Spirosoma</taxon>
    </lineage>
</organism>
<dbReference type="Proteomes" id="UP000474175">
    <property type="component" value="Unassembled WGS sequence"/>
</dbReference>
<dbReference type="GO" id="GO:0003677">
    <property type="term" value="F:DNA binding"/>
    <property type="evidence" value="ECO:0007669"/>
    <property type="project" value="InterPro"/>
</dbReference>
<dbReference type="RefSeq" id="WP_163949254.1">
    <property type="nucleotide sequence ID" value="NZ_JAAFZH010000005.1"/>
</dbReference>
<evidence type="ECO:0000313" key="3">
    <source>
        <dbReference type="EMBL" id="NDU96029.1"/>
    </source>
</evidence>
<dbReference type="GO" id="GO:0000156">
    <property type="term" value="F:phosphorelay response regulator activity"/>
    <property type="evidence" value="ECO:0007669"/>
    <property type="project" value="InterPro"/>
</dbReference>
<dbReference type="PANTHER" id="PTHR37299:SF1">
    <property type="entry name" value="STAGE 0 SPORULATION PROTEIN A HOMOLOG"/>
    <property type="match status" value="1"/>
</dbReference>
<reference evidence="3 4" key="1">
    <citation type="submission" date="2020-02" db="EMBL/GenBank/DDBJ databases">
        <title>Draft genome sequence of two Spirosoma agri KCTC 52727 and Spirosoma terrae KCTC 52035.</title>
        <authorList>
            <person name="Rojas J."/>
            <person name="Ambika Manirajan B."/>
            <person name="Suarez C."/>
            <person name="Ratering S."/>
            <person name="Schnell S."/>
        </authorList>
    </citation>
    <scope>NUCLEOTIDE SEQUENCE [LARGE SCALE GENOMIC DNA]</scope>
    <source>
        <strain evidence="3 4">KCTC 52035</strain>
    </source>
</reference>
<dbReference type="SMART" id="SM00850">
    <property type="entry name" value="LytTR"/>
    <property type="match status" value="1"/>
</dbReference>